<evidence type="ECO:0000313" key="1">
    <source>
        <dbReference type="EMBL" id="RYB99423.1"/>
    </source>
</evidence>
<name>A0A4Q2S9G5_9ACTN</name>
<comment type="caution">
    <text evidence="1">The sequence shown here is derived from an EMBL/GenBank/DDBJ whole genome shotgun (WGS) entry which is preliminary data.</text>
</comment>
<proteinExistence type="predicted"/>
<dbReference type="OrthoDB" id="9813184at2"/>
<sequence length="287" mass="32279">MVRFLRERCLLVADSPSTVADLMRSFAGAAPEVRQIIQLLLSHRLLAFPDRAPTVLEQLEDEDDLETWRDVADLLVLDDDLAEYWAELAPDATPEQTALRDLLHAAAVNRVYELWESSVKPGDVREQVWRDRFDLLARQPTQVFIMDAWAIGSLASALKYPSARRLPVGAQWFLGRLARSRVTAVHLASSHGGLKDGITPDEAIQIVGDWFRKQAPTKTLDLLLVRGEFDHGRRIAFDGWAAFDVHKGLASFDRDPIQEGFGMNASADLAPQVVERFKSLRLEAKDR</sequence>
<dbReference type="EMBL" id="SDWU01000019">
    <property type="protein sequence ID" value="RYB99423.1"/>
    <property type="molecule type" value="Genomic_DNA"/>
</dbReference>
<evidence type="ECO:0000313" key="2">
    <source>
        <dbReference type="Proteomes" id="UP000293291"/>
    </source>
</evidence>
<dbReference type="RefSeq" id="WP_129456271.1">
    <property type="nucleotide sequence ID" value="NZ_JACXYX010000018.1"/>
</dbReference>
<protein>
    <submittedName>
        <fullName evidence="1">Uncharacterized protein</fullName>
    </submittedName>
</protein>
<gene>
    <name evidence="1" type="ORF">EUA07_16490</name>
</gene>
<reference evidence="1 2" key="1">
    <citation type="submission" date="2019-01" db="EMBL/GenBank/DDBJ databases">
        <title>Novel species of Nocardioides.</title>
        <authorList>
            <person name="Liu Q."/>
            <person name="Xin Y.-H."/>
        </authorList>
    </citation>
    <scope>NUCLEOTIDE SEQUENCE [LARGE SCALE GENOMIC DNA]</scope>
    <source>
        <strain evidence="1 2">CGMCC 4.6875</strain>
    </source>
</reference>
<keyword evidence="2" id="KW-1185">Reference proteome</keyword>
<dbReference type="Proteomes" id="UP000293291">
    <property type="component" value="Unassembled WGS sequence"/>
</dbReference>
<dbReference type="AlphaFoldDB" id="A0A4Q2S9G5"/>
<organism evidence="1 2">
    <name type="scientific">Nocardioides ganghwensis</name>
    <dbReference type="NCBI Taxonomy" id="252230"/>
    <lineage>
        <taxon>Bacteria</taxon>
        <taxon>Bacillati</taxon>
        <taxon>Actinomycetota</taxon>
        <taxon>Actinomycetes</taxon>
        <taxon>Propionibacteriales</taxon>
        <taxon>Nocardioidaceae</taxon>
        <taxon>Nocardioides</taxon>
    </lineage>
</organism>
<accession>A0A4Q2S9G5</accession>